<keyword evidence="3 5" id="KW-1133">Transmembrane helix</keyword>
<dbReference type="EMBL" id="MLCA01000006">
    <property type="protein sequence ID" value="MEE7490823.1"/>
    <property type="molecule type" value="Genomic_DNA"/>
</dbReference>
<dbReference type="Pfam" id="PF07869">
    <property type="entry name" value="DUF1656"/>
    <property type="match status" value="1"/>
</dbReference>
<feature type="transmembrane region" description="Helical" evidence="5">
    <location>
        <begin position="12"/>
        <end position="34"/>
    </location>
</feature>
<evidence type="ECO:0000313" key="6">
    <source>
        <dbReference type="EMBL" id="MEE7490823.1"/>
    </source>
</evidence>
<evidence type="ECO:0000256" key="5">
    <source>
        <dbReference type="SAM" id="Phobius"/>
    </source>
</evidence>
<organism evidence="6 7">
    <name type="scientific">Methylobacterium oryzae</name>
    <dbReference type="NCBI Taxonomy" id="334852"/>
    <lineage>
        <taxon>Bacteria</taxon>
        <taxon>Pseudomonadati</taxon>
        <taxon>Pseudomonadota</taxon>
        <taxon>Alphaproteobacteria</taxon>
        <taxon>Hyphomicrobiales</taxon>
        <taxon>Methylobacteriaceae</taxon>
        <taxon>Methylobacterium</taxon>
    </lineage>
</organism>
<protein>
    <submittedName>
        <fullName evidence="6">DUF1656 domain-containing protein</fullName>
    </submittedName>
</protein>
<evidence type="ECO:0000256" key="2">
    <source>
        <dbReference type="ARBA" id="ARBA00022692"/>
    </source>
</evidence>
<keyword evidence="4 5" id="KW-0472">Membrane</keyword>
<evidence type="ECO:0000256" key="1">
    <source>
        <dbReference type="ARBA" id="ARBA00022475"/>
    </source>
</evidence>
<keyword evidence="1" id="KW-1003">Cell membrane</keyword>
<accession>A0ABU7TM02</accession>
<reference evidence="6 7" key="1">
    <citation type="journal article" date="2012" name="Genet. Mol. Biol.">
        <title>Analysis of 16S rRNA and mxaF genes revealing insights into Methylobacterium niche-specific plant association.</title>
        <authorList>
            <person name="Dourado M.N."/>
            <person name="Andreote F.D."/>
            <person name="Dini-Andreote F."/>
            <person name="Conti R."/>
            <person name="Araujo J.M."/>
            <person name="Araujo W.L."/>
        </authorList>
    </citation>
    <scope>NUCLEOTIDE SEQUENCE [LARGE SCALE GENOMIC DNA]</scope>
    <source>
        <strain evidence="6 7">TC3-10</strain>
    </source>
</reference>
<evidence type="ECO:0000256" key="4">
    <source>
        <dbReference type="ARBA" id="ARBA00023136"/>
    </source>
</evidence>
<evidence type="ECO:0000256" key="3">
    <source>
        <dbReference type="ARBA" id="ARBA00022989"/>
    </source>
</evidence>
<dbReference type="RefSeq" id="WP_331301698.1">
    <property type="nucleotide sequence ID" value="NZ_MLCA01000006.1"/>
</dbReference>
<gene>
    <name evidence="6" type="ORF">MOTC310_10275</name>
</gene>
<feature type="transmembrane region" description="Helical" evidence="5">
    <location>
        <begin position="46"/>
        <end position="69"/>
    </location>
</feature>
<dbReference type="Proteomes" id="UP001355206">
    <property type="component" value="Unassembled WGS sequence"/>
</dbReference>
<evidence type="ECO:0000313" key="7">
    <source>
        <dbReference type="Proteomes" id="UP001355206"/>
    </source>
</evidence>
<keyword evidence="7" id="KW-1185">Reference proteome</keyword>
<keyword evidence="2 5" id="KW-0812">Transmembrane</keyword>
<sequence length="74" mass="8107">MIGVVGLRAVDVLGLFVEPAVICLLAALVITWGLRWILDRIGINHLVWNRALFDFSLLTAVTALLILSLRVQGP</sequence>
<comment type="caution">
    <text evidence="6">The sequence shown here is derived from an EMBL/GenBank/DDBJ whole genome shotgun (WGS) entry which is preliminary data.</text>
</comment>
<name>A0ABU7TM02_9HYPH</name>
<dbReference type="InterPro" id="IPR012451">
    <property type="entry name" value="DUF1656"/>
</dbReference>
<proteinExistence type="predicted"/>